<dbReference type="PROSITE" id="PS00837">
    <property type="entry name" value="ALADH_PNT_2"/>
    <property type="match status" value="1"/>
</dbReference>
<keyword evidence="3" id="KW-0521">NADP</keyword>
<dbReference type="InterPro" id="IPR008143">
    <property type="entry name" value="Ala_DH/PNT_CS2"/>
</dbReference>
<dbReference type="GO" id="GO:0050661">
    <property type="term" value="F:NADP binding"/>
    <property type="evidence" value="ECO:0007669"/>
    <property type="project" value="TreeGrafter"/>
</dbReference>
<dbReference type="Gene3D" id="3.40.50.720">
    <property type="entry name" value="NAD(P)-binding Rossmann-like Domain"/>
    <property type="match status" value="2"/>
</dbReference>
<dbReference type="InterPro" id="IPR007698">
    <property type="entry name" value="AlaDH/PNT_NAD(H)-bd"/>
</dbReference>
<evidence type="ECO:0000256" key="1">
    <source>
        <dbReference type="ARBA" id="ARBA00012943"/>
    </source>
</evidence>
<dbReference type="Pfam" id="PF01262">
    <property type="entry name" value="AlaDh_PNT_C"/>
    <property type="match status" value="1"/>
</dbReference>
<dbReference type="EMBL" id="UINC01051151">
    <property type="protein sequence ID" value="SVB64960.1"/>
    <property type="molecule type" value="Genomic_DNA"/>
</dbReference>
<dbReference type="PANTHER" id="PTHR10160">
    <property type="entry name" value="NAD(P) TRANSHYDROGENASE"/>
    <property type="match status" value="1"/>
</dbReference>
<evidence type="ECO:0000259" key="7">
    <source>
        <dbReference type="SMART" id="SM01003"/>
    </source>
</evidence>
<dbReference type="GO" id="GO:0016491">
    <property type="term" value="F:oxidoreductase activity"/>
    <property type="evidence" value="ECO:0007669"/>
    <property type="project" value="InterPro"/>
</dbReference>
<evidence type="ECO:0000256" key="5">
    <source>
        <dbReference type="ARBA" id="ARBA00023027"/>
    </source>
</evidence>
<dbReference type="InterPro" id="IPR007886">
    <property type="entry name" value="AlaDH/PNT_N"/>
</dbReference>
<dbReference type="SMART" id="SM01003">
    <property type="entry name" value="AlaDh_PNT_N"/>
    <property type="match status" value="1"/>
</dbReference>
<organism evidence="8">
    <name type="scientific">marine metagenome</name>
    <dbReference type="NCBI Taxonomy" id="408172"/>
    <lineage>
        <taxon>unclassified sequences</taxon>
        <taxon>metagenomes</taxon>
        <taxon>ecological metagenomes</taxon>
    </lineage>
</organism>
<feature type="domain" description="Alanine dehydrogenase/pyridine nucleotide transhydrogenase N-terminal" evidence="7">
    <location>
        <begin position="4"/>
        <end position="137"/>
    </location>
</feature>
<accession>A0A382FPK4</accession>
<sequence length="201" mass="21919">MQIAALKENHINENRVSLTPDSVKIFQRLNLEVFLEDGAGVTSGYPNELYLENGARIVSRKDCLNADICLCVRIPEENDLNNLKNESVLIGILNPYENKKYFNTLNNKKIISCCMELIPRISRAQSMDVLSSQANLAGYRSVIDAAEQFGKAFPMMMTAAGRVNPAKVMVLGVGVAGLQAIATAKRLGAVVSATDVRSATK</sequence>
<dbReference type="GO" id="GO:0006740">
    <property type="term" value="P:NADPH regeneration"/>
    <property type="evidence" value="ECO:0007669"/>
    <property type="project" value="TreeGrafter"/>
</dbReference>
<feature type="non-terminal residue" evidence="8">
    <location>
        <position position="201"/>
    </location>
</feature>
<dbReference type="AlphaFoldDB" id="A0A382FPK4"/>
<dbReference type="SUPFAM" id="SSF52283">
    <property type="entry name" value="Formate/glycerate dehydrogenase catalytic domain-like"/>
    <property type="match status" value="1"/>
</dbReference>
<keyword evidence="2" id="KW-0547">Nucleotide-binding</keyword>
<proteinExistence type="predicted"/>
<evidence type="ECO:0000256" key="4">
    <source>
        <dbReference type="ARBA" id="ARBA00022967"/>
    </source>
</evidence>
<evidence type="ECO:0000256" key="3">
    <source>
        <dbReference type="ARBA" id="ARBA00022857"/>
    </source>
</evidence>
<dbReference type="EC" id="7.1.1.1" evidence="1"/>
<evidence type="ECO:0000256" key="6">
    <source>
        <dbReference type="ARBA" id="ARBA00048202"/>
    </source>
</evidence>
<dbReference type="InterPro" id="IPR036291">
    <property type="entry name" value="NAD(P)-bd_dom_sf"/>
</dbReference>
<protein>
    <recommendedName>
        <fullName evidence="1">proton-translocating NAD(P)(+) transhydrogenase</fullName>
        <ecNumber evidence="1">7.1.1.1</ecNumber>
    </recommendedName>
</protein>
<name>A0A382FPK4_9ZZZZ</name>
<evidence type="ECO:0000256" key="2">
    <source>
        <dbReference type="ARBA" id="ARBA00022741"/>
    </source>
</evidence>
<dbReference type="Pfam" id="PF05222">
    <property type="entry name" value="AlaDh_PNT_N"/>
    <property type="match status" value="1"/>
</dbReference>
<dbReference type="GO" id="GO:0005886">
    <property type="term" value="C:plasma membrane"/>
    <property type="evidence" value="ECO:0007669"/>
    <property type="project" value="TreeGrafter"/>
</dbReference>
<keyword evidence="5" id="KW-0520">NAD</keyword>
<dbReference type="PANTHER" id="PTHR10160:SF19">
    <property type="entry name" value="PROTON-TRANSLOCATING NAD(P)(+) TRANSHYDROGENASE"/>
    <property type="match status" value="1"/>
</dbReference>
<reference evidence="8" key="1">
    <citation type="submission" date="2018-05" db="EMBL/GenBank/DDBJ databases">
        <authorList>
            <person name="Lanie J.A."/>
            <person name="Ng W.-L."/>
            <person name="Kazmierczak K.M."/>
            <person name="Andrzejewski T.M."/>
            <person name="Davidsen T.M."/>
            <person name="Wayne K.J."/>
            <person name="Tettelin H."/>
            <person name="Glass J.I."/>
            <person name="Rusch D."/>
            <person name="Podicherti R."/>
            <person name="Tsui H.-C.T."/>
            <person name="Winkler M.E."/>
        </authorList>
    </citation>
    <scope>NUCLEOTIDE SEQUENCE</scope>
</reference>
<evidence type="ECO:0000313" key="8">
    <source>
        <dbReference type="EMBL" id="SVB64960.1"/>
    </source>
</evidence>
<gene>
    <name evidence="8" type="ORF">METZ01_LOCUS217814</name>
</gene>
<dbReference type="SUPFAM" id="SSF51735">
    <property type="entry name" value="NAD(P)-binding Rossmann-fold domains"/>
    <property type="match status" value="1"/>
</dbReference>
<keyword evidence="4" id="KW-1278">Translocase</keyword>
<comment type="catalytic activity">
    <reaction evidence="6">
        <text>NAD(+) + NADPH + H(+)(in) = NADH + NADP(+) + H(+)(out)</text>
        <dbReference type="Rhea" id="RHEA:47992"/>
        <dbReference type="ChEBI" id="CHEBI:15378"/>
        <dbReference type="ChEBI" id="CHEBI:57540"/>
        <dbReference type="ChEBI" id="CHEBI:57783"/>
        <dbReference type="ChEBI" id="CHEBI:57945"/>
        <dbReference type="ChEBI" id="CHEBI:58349"/>
        <dbReference type="EC" id="7.1.1.1"/>
    </reaction>
</comment>
<dbReference type="GO" id="GO:0008750">
    <property type="term" value="F:proton-translocating NAD(P)+ transhydrogenase activity"/>
    <property type="evidence" value="ECO:0007669"/>
    <property type="project" value="UniProtKB-EC"/>
</dbReference>